<proteinExistence type="predicted"/>
<accession>A0A7C1TAF3</accession>
<evidence type="ECO:0000313" key="3">
    <source>
        <dbReference type="EMBL" id="HHP05768.1"/>
    </source>
</evidence>
<name>A0A7C1TAF3_THEPE</name>
<evidence type="ECO:0000259" key="1">
    <source>
        <dbReference type="PROSITE" id="PS51707"/>
    </source>
</evidence>
<evidence type="ECO:0000313" key="2">
    <source>
        <dbReference type="EMBL" id="HEB48782.1"/>
    </source>
</evidence>
<protein>
    <submittedName>
        <fullName evidence="2">Class IV adenylate cyclase</fullName>
    </submittedName>
</protein>
<dbReference type="Pfam" id="PF01928">
    <property type="entry name" value="CYTH"/>
    <property type="match status" value="1"/>
</dbReference>
<sequence length="175" mass="19788">MPKEVELKYRCKEPEEVLRRLEALGARYVGEYQQVDVYFQHPCKDFAQSDEALRVRVSEGAVELTYKGPRERAAGGKSREELIVSVSDPGQLLEMLRRLGFQEVARVRKRRRVFLAEGAEVSLDYVEELGVFVELEDRGAGAEKLREIAESLGLGGPPVEETYLEMLLRASARAT</sequence>
<gene>
    <name evidence="2" type="primary">cyaB</name>
    <name evidence="3" type="ORF">ENM88_08530</name>
    <name evidence="2" type="ORF">ENP77_03190</name>
</gene>
<feature type="domain" description="CYTH" evidence="1">
    <location>
        <begin position="2"/>
        <end position="169"/>
    </location>
</feature>
<dbReference type="EMBL" id="DSKP01000112">
    <property type="protein sequence ID" value="HEB48782.1"/>
    <property type="molecule type" value="Genomic_DNA"/>
</dbReference>
<dbReference type="SMART" id="SM01118">
    <property type="entry name" value="CYTH"/>
    <property type="match status" value="1"/>
</dbReference>
<dbReference type="PROSITE" id="PS51707">
    <property type="entry name" value="CYTH"/>
    <property type="match status" value="1"/>
</dbReference>
<comment type="caution">
    <text evidence="2">The sequence shown here is derived from an EMBL/GenBank/DDBJ whole genome shotgun (WGS) entry which is preliminary data.</text>
</comment>
<dbReference type="InterPro" id="IPR008173">
    <property type="entry name" value="Adenylyl_cyclase_CyaB"/>
</dbReference>
<dbReference type="CDD" id="cd07890">
    <property type="entry name" value="CYTH-like_AC_IV-like"/>
    <property type="match status" value="1"/>
</dbReference>
<dbReference type="PANTHER" id="PTHR21028">
    <property type="entry name" value="SI:CH211-156B7.4"/>
    <property type="match status" value="1"/>
</dbReference>
<organism evidence="2">
    <name type="scientific">Thermofilum pendens</name>
    <dbReference type="NCBI Taxonomy" id="2269"/>
    <lineage>
        <taxon>Archaea</taxon>
        <taxon>Thermoproteota</taxon>
        <taxon>Thermoprotei</taxon>
        <taxon>Thermofilales</taxon>
        <taxon>Thermofilaceae</taxon>
        <taxon>Thermofilum</taxon>
    </lineage>
</organism>
<dbReference type="InterPro" id="IPR033469">
    <property type="entry name" value="CYTH-like_dom_sf"/>
</dbReference>
<dbReference type="SUPFAM" id="SSF55154">
    <property type="entry name" value="CYTH-like phosphatases"/>
    <property type="match status" value="1"/>
</dbReference>
<dbReference type="AlphaFoldDB" id="A0A7C1TAF3"/>
<dbReference type="EMBL" id="DRZM01000232">
    <property type="protein sequence ID" value="HHP05768.1"/>
    <property type="molecule type" value="Genomic_DNA"/>
</dbReference>
<dbReference type="NCBIfam" id="TIGR00318">
    <property type="entry name" value="cyaB"/>
    <property type="match status" value="1"/>
</dbReference>
<dbReference type="InterPro" id="IPR023577">
    <property type="entry name" value="CYTH_domain"/>
</dbReference>
<reference evidence="2" key="1">
    <citation type="journal article" date="2020" name="mSystems">
        <title>Genome- and Community-Level Interaction Insights into Carbon Utilization and Element Cycling Functions of Hydrothermarchaeota in Hydrothermal Sediment.</title>
        <authorList>
            <person name="Zhou Z."/>
            <person name="Liu Y."/>
            <person name="Xu W."/>
            <person name="Pan J."/>
            <person name="Luo Z.H."/>
            <person name="Li M."/>
        </authorList>
    </citation>
    <scope>NUCLEOTIDE SEQUENCE [LARGE SCALE GENOMIC DNA]</scope>
    <source>
        <strain evidence="3">SpSt-1125</strain>
        <strain evidence="2">SpSt-25</strain>
    </source>
</reference>
<dbReference type="Gene3D" id="2.40.320.10">
    <property type="entry name" value="Hypothetical Protein Pfu-838710-001"/>
    <property type="match status" value="1"/>
</dbReference>
<dbReference type="PANTHER" id="PTHR21028:SF2">
    <property type="entry name" value="CYTH DOMAIN-CONTAINING PROTEIN"/>
    <property type="match status" value="1"/>
</dbReference>